<keyword evidence="3" id="KW-1185">Reference proteome</keyword>
<gene>
    <name evidence="2" type="ORF">GCM10010390_38960</name>
</gene>
<organism evidence="2 3">
    <name type="scientific">Streptomyces mordarskii</name>
    <dbReference type="NCBI Taxonomy" id="1226758"/>
    <lineage>
        <taxon>Bacteria</taxon>
        <taxon>Bacillati</taxon>
        <taxon>Actinomycetota</taxon>
        <taxon>Actinomycetes</taxon>
        <taxon>Kitasatosporales</taxon>
        <taxon>Streptomycetaceae</taxon>
        <taxon>Streptomyces</taxon>
    </lineage>
</organism>
<dbReference type="InterPro" id="IPR001279">
    <property type="entry name" value="Metallo-B-lactamas"/>
</dbReference>
<accession>A0ABN1D4N7</accession>
<dbReference type="InterPro" id="IPR051682">
    <property type="entry name" value="Mito_Persulfide_Diox"/>
</dbReference>
<dbReference type="EMBL" id="BAAABZ010000027">
    <property type="protein sequence ID" value="GAA0533003.1"/>
    <property type="molecule type" value="Genomic_DNA"/>
</dbReference>
<evidence type="ECO:0000313" key="3">
    <source>
        <dbReference type="Proteomes" id="UP001501576"/>
    </source>
</evidence>
<reference evidence="2 3" key="1">
    <citation type="journal article" date="2019" name="Int. J. Syst. Evol. Microbiol.">
        <title>The Global Catalogue of Microorganisms (GCM) 10K type strain sequencing project: providing services to taxonomists for standard genome sequencing and annotation.</title>
        <authorList>
            <consortium name="The Broad Institute Genomics Platform"/>
            <consortium name="The Broad Institute Genome Sequencing Center for Infectious Disease"/>
            <person name="Wu L."/>
            <person name="Ma J."/>
        </authorList>
    </citation>
    <scope>NUCLEOTIDE SEQUENCE [LARGE SCALE GENOMIC DNA]</scope>
    <source>
        <strain evidence="2 3">JCM 5052</strain>
    </source>
</reference>
<dbReference type="Pfam" id="PF00753">
    <property type="entry name" value="Lactamase_B"/>
    <property type="match status" value="1"/>
</dbReference>
<dbReference type="Proteomes" id="UP001501576">
    <property type="component" value="Unassembled WGS sequence"/>
</dbReference>
<protein>
    <recommendedName>
        <fullName evidence="1">Metallo-beta-lactamase domain-containing protein</fullName>
    </recommendedName>
</protein>
<proteinExistence type="predicted"/>
<evidence type="ECO:0000313" key="2">
    <source>
        <dbReference type="EMBL" id="GAA0533003.1"/>
    </source>
</evidence>
<dbReference type="InterPro" id="IPR036866">
    <property type="entry name" value="RibonucZ/Hydroxyglut_hydro"/>
</dbReference>
<evidence type="ECO:0000259" key="1">
    <source>
        <dbReference type="Pfam" id="PF00753"/>
    </source>
</evidence>
<dbReference type="SUPFAM" id="SSF56281">
    <property type="entry name" value="Metallo-hydrolase/oxidoreductase"/>
    <property type="match status" value="1"/>
</dbReference>
<feature type="domain" description="Metallo-beta-lactamase" evidence="1">
    <location>
        <begin position="15"/>
        <end position="88"/>
    </location>
</feature>
<sequence>MFFVDTLEFEGLGNRSYLAGGRRAAVVVDPPRDVDQVIALAARRGVRIAYVAETHLHNDYVTGGLELARLTGARYLVPVGARVSFPRTPARTGTCPRWTSTWCCAR</sequence>
<dbReference type="Gene3D" id="3.60.15.10">
    <property type="entry name" value="Ribonuclease Z/Hydroxyacylglutathione hydrolase-like"/>
    <property type="match status" value="1"/>
</dbReference>
<comment type="caution">
    <text evidence="2">The sequence shown here is derived from an EMBL/GenBank/DDBJ whole genome shotgun (WGS) entry which is preliminary data.</text>
</comment>
<name>A0ABN1D4N7_9ACTN</name>
<dbReference type="PANTHER" id="PTHR43084">
    <property type="entry name" value="PERSULFIDE DIOXYGENASE ETHE1"/>
    <property type="match status" value="1"/>
</dbReference>
<dbReference type="PANTHER" id="PTHR43084:SF1">
    <property type="entry name" value="PERSULFIDE DIOXYGENASE ETHE1, MITOCHONDRIAL"/>
    <property type="match status" value="1"/>
</dbReference>